<reference evidence="3 4" key="1">
    <citation type="submission" date="2020-08" db="EMBL/GenBank/DDBJ databases">
        <authorList>
            <person name="Liu C."/>
            <person name="Sun Q."/>
        </authorList>
    </citation>
    <scope>NUCLEOTIDE SEQUENCE [LARGE SCALE GENOMIC DNA]</scope>
    <source>
        <strain evidence="3 4">N22</strain>
    </source>
</reference>
<evidence type="ECO:0000313" key="4">
    <source>
        <dbReference type="Proteomes" id="UP000587396"/>
    </source>
</evidence>
<dbReference type="InterPro" id="IPR037522">
    <property type="entry name" value="HD_GYP_dom"/>
</dbReference>
<dbReference type="PROSITE" id="PS51831">
    <property type="entry name" value="HD"/>
    <property type="match status" value="1"/>
</dbReference>
<dbReference type="AlphaFoldDB" id="A0A842J842"/>
<evidence type="ECO:0000259" key="2">
    <source>
        <dbReference type="PROSITE" id="PS51832"/>
    </source>
</evidence>
<dbReference type="InterPro" id="IPR003607">
    <property type="entry name" value="HD/PDEase_dom"/>
</dbReference>
<dbReference type="SMART" id="SM00471">
    <property type="entry name" value="HDc"/>
    <property type="match status" value="2"/>
</dbReference>
<dbReference type="Pfam" id="PF01966">
    <property type="entry name" value="HD"/>
    <property type="match status" value="1"/>
</dbReference>
<dbReference type="SUPFAM" id="SSF109604">
    <property type="entry name" value="HD-domain/PDEase-like"/>
    <property type="match status" value="2"/>
</dbReference>
<evidence type="ECO:0000259" key="1">
    <source>
        <dbReference type="PROSITE" id="PS51831"/>
    </source>
</evidence>
<dbReference type="InterPro" id="IPR006674">
    <property type="entry name" value="HD_domain"/>
</dbReference>
<dbReference type="Proteomes" id="UP000587396">
    <property type="component" value="Unassembled WGS sequence"/>
</dbReference>
<dbReference type="CDD" id="cd00077">
    <property type="entry name" value="HDc"/>
    <property type="match status" value="2"/>
</dbReference>
<accession>A0A842J842</accession>
<dbReference type="PANTHER" id="PTHR43155:SF2">
    <property type="entry name" value="CYCLIC DI-GMP PHOSPHODIESTERASE PA4108"/>
    <property type="match status" value="1"/>
</dbReference>
<protein>
    <submittedName>
        <fullName evidence="3">HD domain-containing protein</fullName>
    </submittedName>
</protein>
<proteinExistence type="predicted"/>
<dbReference type="Gene3D" id="1.10.3210.10">
    <property type="entry name" value="Hypothetical protein af1432"/>
    <property type="match status" value="2"/>
</dbReference>
<sequence>MTSAAHDVGGLVEASPPRLDHPVRLADYLGTSEVAIMIQRALNGVDPRLVDHGLRVGMLLDAMLEAAGWPQGKRRRDAYLVALMHDIGAYRTEEIDRLVEFETDNVWEHSFYGYLFFKELSPLAEYAEVVLYHHMPFALFTDQEASVRFLAQALHVADRIDVLLLEHPQADASAMERLIEQAPAGQFSPDATALFFEAERRQGLLDASRRGIDRDEAIRRAADAVEPDAAAAFLDTLVHVIDFRSRHTVTHTVTTAWVAYELASRLMGDEGEAGRVYCGALLHDLGKIGIPLGILEKPGRLDADEMAVMRTHVSLTESIVEGCVADDIALAAARHHEKLDGSGYPRGLAAADLRQADRIIAVADIVSALVGTRSYKEAYPKERVLELLADQRDRGLIDAAVVEVMERDYDDIMRVVRRACLPVAALYRRVQDEYVWLLGQLAQARGEEPLAGVEPPIV</sequence>
<feature type="domain" description="HD-GYP" evidence="2">
    <location>
        <begin position="226"/>
        <end position="421"/>
    </location>
</feature>
<dbReference type="EMBL" id="JACMSE010000001">
    <property type="protein sequence ID" value="MBC2888172.1"/>
    <property type="molecule type" value="Genomic_DNA"/>
</dbReference>
<comment type="caution">
    <text evidence="3">The sequence shown here is derived from an EMBL/GenBank/DDBJ whole genome shotgun (WGS) entry which is preliminary data.</text>
</comment>
<evidence type="ECO:0000313" key="3">
    <source>
        <dbReference type="EMBL" id="MBC2888172.1"/>
    </source>
</evidence>
<gene>
    <name evidence="3" type="ORF">H7313_02230</name>
</gene>
<keyword evidence="4" id="KW-1185">Reference proteome</keyword>
<feature type="domain" description="HD" evidence="1">
    <location>
        <begin position="248"/>
        <end position="362"/>
    </location>
</feature>
<name>A0A842J842_9ACTN</name>
<dbReference type="PANTHER" id="PTHR43155">
    <property type="entry name" value="CYCLIC DI-GMP PHOSPHODIESTERASE PA4108-RELATED"/>
    <property type="match status" value="1"/>
</dbReference>
<dbReference type="PROSITE" id="PS51832">
    <property type="entry name" value="HD_GYP"/>
    <property type="match status" value="1"/>
</dbReference>
<organism evidence="3 4">
    <name type="scientific">Gordonibacter massiliensis</name>
    <name type="common">ex Traore et al. 2017</name>
    <dbReference type="NCBI Taxonomy" id="1841863"/>
    <lineage>
        <taxon>Bacteria</taxon>
        <taxon>Bacillati</taxon>
        <taxon>Actinomycetota</taxon>
        <taxon>Coriobacteriia</taxon>
        <taxon>Eggerthellales</taxon>
        <taxon>Eggerthellaceae</taxon>
        <taxon>Gordonibacter</taxon>
    </lineage>
</organism>
<dbReference type="Pfam" id="PF13487">
    <property type="entry name" value="HD_5"/>
    <property type="match status" value="1"/>
</dbReference>